<keyword evidence="3 11" id="KW-0813">Transport</keyword>
<comment type="similarity">
    <text evidence="2 11 12">Belongs to the TonB-dependent receptor family.</text>
</comment>
<dbReference type="EMBL" id="SNXY01000009">
    <property type="protein sequence ID" value="TDP83521.1"/>
    <property type="molecule type" value="Genomic_DNA"/>
</dbReference>
<keyword evidence="17" id="KW-1185">Reference proteome</keyword>
<dbReference type="AlphaFoldDB" id="A0A4R6RBJ8"/>
<dbReference type="Gene3D" id="2.40.170.20">
    <property type="entry name" value="TonB-dependent receptor, beta-barrel domain"/>
    <property type="match status" value="1"/>
</dbReference>
<feature type="signal peptide" evidence="13">
    <location>
        <begin position="1"/>
        <end position="26"/>
    </location>
</feature>
<dbReference type="PANTHER" id="PTHR30069:SF41">
    <property type="entry name" value="HEME_HEMOPEXIN UTILIZATION PROTEIN C"/>
    <property type="match status" value="1"/>
</dbReference>
<evidence type="ECO:0000256" key="2">
    <source>
        <dbReference type="ARBA" id="ARBA00009810"/>
    </source>
</evidence>
<evidence type="ECO:0000256" key="1">
    <source>
        <dbReference type="ARBA" id="ARBA00004571"/>
    </source>
</evidence>
<keyword evidence="9 16" id="KW-0675">Receptor</keyword>
<evidence type="ECO:0000259" key="14">
    <source>
        <dbReference type="Pfam" id="PF00593"/>
    </source>
</evidence>
<accession>A0A4R6RBJ8</accession>
<dbReference type="GO" id="GO:0009279">
    <property type="term" value="C:cell outer membrane"/>
    <property type="evidence" value="ECO:0007669"/>
    <property type="project" value="UniProtKB-SubCell"/>
</dbReference>
<dbReference type="InterPro" id="IPR011276">
    <property type="entry name" value="TonB_haem/Hb_rcpt"/>
</dbReference>
<keyword evidence="7 12" id="KW-0798">TonB box</keyword>
<evidence type="ECO:0000313" key="16">
    <source>
        <dbReference type="EMBL" id="TDP83521.1"/>
    </source>
</evidence>
<dbReference type="GO" id="GO:0015344">
    <property type="term" value="F:siderophore uptake transmembrane transporter activity"/>
    <property type="evidence" value="ECO:0007669"/>
    <property type="project" value="TreeGrafter"/>
</dbReference>
<keyword evidence="8 11" id="KW-0472">Membrane</keyword>
<keyword evidence="5 11" id="KW-0812">Transmembrane</keyword>
<evidence type="ECO:0000256" key="6">
    <source>
        <dbReference type="ARBA" id="ARBA00022729"/>
    </source>
</evidence>
<evidence type="ECO:0000256" key="10">
    <source>
        <dbReference type="ARBA" id="ARBA00023237"/>
    </source>
</evidence>
<dbReference type="GO" id="GO:0044718">
    <property type="term" value="P:siderophore transmembrane transport"/>
    <property type="evidence" value="ECO:0007669"/>
    <property type="project" value="TreeGrafter"/>
</dbReference>
<dbReference type="NCBIfam" id="TIGR01786">
    <property type="entry name" value="TonB-hemlactrns"/>
    <property type="match status" value="1"/>
</dbReference>
<dbReference type="RefSeq" id="WP_165644932.1">
    <property type="nucleotide sequence ID" value="NZ_BSPM01000009.1"/>
</dbReference>
<dbReference type="PROSITE" id="PS52016">
    <property type="entry name" value="TONB_DEPENDENT_REC_3"/>
    <property type="match status" value="1"/>
</dbReference>
<dbReference type="NCBIfam" id="TIGR01785">
    <property type="entry name" value="TonB-hemin"/>
    <property type="match status" value="1"/>
</dbReference>
<evidence type="ECO:0000256" key="12">
    <source>
        <dbReference type="RuleBase" id="RU003357"/>
    </source>
</evidence>
<name>A0A4R6RBJ8_9HYPH</name>
<evidence type="ECO:0000256" key="9">
    <source>
        <dbReference type="ARBA" id="ARBA00023170"/>
    </source>
</evidence>
<evidence type="ECO:0000256" key="13">
    <source>
        <dbReference type="SAM" id="SignalP"/>
    </source>
</evidence>
<dbReference type="InterPro" id="IPR037066">
    <property type="entry name" value="Plug_dom_sf"/>
</dbReference>
<dbReference type="PANTHER" id="PTHR30069">
    <property type="entry name" value="TONB-DEPENDENT OUTER MEMBRANE RECEPTOR"/>
    <property type="match status" value="1"/>
</dbReference>
<evidence type="ECO:0000256" key="8">
    <source>
        <dbReference type="ARBA" id="ARBA00023136"/>
    </source>
</evidence>
<evidence type="ECO:0000259" key="15">
    <source>
        <dbReference type="Pfam" id="PF07715"/>
    </source>
</evidence>
<proteinExistence type="inferred from homology"/>
<evidence type="ECO:0000256" key="4">
    <source>
        <dbReference type="ARBA" id="ARBA00022452"/>
    </source>
</evidence>
<feature type="chain" id="PRO_5020897103" evidence="13">
    <location>
        <begin position="27"/>
        <end position="696"/>
    </location>
</feature>
<evidence type="ECO:0000313" key="17">
    <source>
        <dbReference type="Proteomes" id="UP000294547"/>
    </source>
</evidence>
<dbReference type="InterPro" id="IPR039426">
    <property type="entry name" value="TonB-dep_rcpt-like"/>
</dbReference>
<dbReference type="Gene3D" id="2.170.130.10">
    <property type="entry name" value="TonB-dependent receptor, plug domain"/>
    <property type="match status" value="1"/>
</dbReference>
<evidence type="ECO:0000256" key="5">
    <source>
        <dbReference type="ARBA" id="ARBA00022692"/>
    </source>
</evidence>
<protein>
    <submittedName>
        <fullName evidence="16">Hemoglobin/transferrin/lactoferrin receptor protein</fullName>
    </submittedName>
</protein>
<dbReference type="SUPFAM" id="SSF56935">
    <property type="entry name" value="Porins"/>
    <property type="match status" value="1"/>
</dbReference>
<evidence type="ECO:0000256" key="3">
    <source>
        <dbReference type="ARBA" id="ARBA00022448"/>
    </source>
</evidence>
<keyword evidence="6 13" id="KW-0732">Signal</keyword>
<sequence length="696" mass="73497">MSRTPILRLTLLVSTALTLPASGALAQEAGGAAAKPAVECPAGQPCRQDDGTITLDTITLSVDRTEGAPIEALGGVSVVRPDQPATASARRATDLLAAVPGVAVATDGSDQSTLLNIRGLQDSGRVAVTVDGARQNFSQNGHGTTGVFLPDPYLIGKATVVRGPIANVYGSGAIGGVVSFDSLSAADLLGEGQTWAIESRASYETNGDGRRTGLRGAYRLSDQFTVLGALSYKGSATLKDGEGEPITGSPHDDFDGLLKAEMQINDFNKVTASYLGNHVDYTRSASATSAYDSTVYNQVAAAKWSYDNPDDKWFDFDVSGYWTGTDKTEEYVFGTNAGRERSFDVGTFGFDAANTTRFDTGPIAHAVTVGADLFSDDVDTRDVAGGTGAVSTPSGKRTVYGAFVQDEMAFSDWLKLTGALRFDGYDFDGDDADGNAVKGDGTRLSPKLAVGVTPFEGTAARGLELYGSYAEGYRAPSITETLVSGPHPGFVFLPNPDLKPETAHNFEVGVNFRRDDLFTAGDALRLKAGWFHNSVDDFIDGRVGFVPGTGLTYQYQNVSSATLQGVELEASYDMGRAFAGLTYAHTDGEDDDTGEALGSVPADKVVGTLGFRFLDDALTVGGQWEWVAGQKDVPSGTSPSKAYNLVNLFASYELTENLSLGLDVKNVFDVQYTEYLNDDPSPGLSVMFTLDARLGG</sequence>
<reference evidence="16 17" key="1">
    <citation type="submission" date="2019-03" db="EMBL/GenBank/DDBJ databases">
        <title>Genomic Encyclopedia of Type Strains, Phase IV (KMG-IV): sequencing the most valuable type-strain genomes for metagenomic binning, comparative biology and taxonomic classification.</title>
        <authorList>
            <person name="Goeker M."/>
        </authorList>
    </citation>
    <scope>NUCLEOTIDE SEQUENCE [LARGE SCALE GENOMIC DNA]</scope>
    <source>
        <strain evidence="16 17">DSM 102969</strain>
    </source>
</reference>
<feature type="domain" description="TonB-dependent receptor plug" evidence="15">
    <location>
        <begin position="71"/>
        <end position="177"/>
    </location>
</feature>
<keyword evidence="4 11" id="KW-1134">Transmembrane beta strand</keyword>
<dbReference type="GO" id="GO:0015232">
    <property type="term" value="F:heme transmembrane transporter activity"/>
    <property type="evidence" value="ECO:0007669"/>
    <property type="project" value="InterPro"/>
</dbReference>
<evidence type="ECO:0000256" key="7">
    <source>
        <dbReference type="ARBA" id="ARBA00023077"/>
    </source>
</evidence>
<dbReference type="InterPro" id="IPR010949">
    <property type="entry name" value="TonB_Hb/transfer/lactofer_rcpt"/>
</dbReference>
<gene>
    <name evidence="16" type="ORF">EDD54_3483</name>
</gene>
<dbReference type="InterPro" id="IPR012910">
    <property type="entry name" value="Plug_dom"/>
</dbReference>
<dbReference type="InterPro" id="IPR000531">
    <property type="entry name" value="Beta-barrel_TonB"/>
</dbReference>
<dbReference type="Proteomes" id="UP000294547">
    <property type="component" value="Unassembled WGS sequence"/>
</dbReference>
<dbReference type="Pfam" id="PF00593">
    <property type="entry name" value="TonB_dep_Rec_b-barrel"/>
    <property type="match status" value="1"/>
</dbReference>
<dbReference type="Pfam" id="PF07715">
    <property type="entry name" value="Plug"/>
    <property type="match status" value="1"/>
</dbReference>
<keyword evidence="10 11" id="KW-0998">Cell outer membrane</keyword>
<comment type="caution">
    <text evidence="16">The sequence shown here is derived from an EMBL/GenBank/DDBJ whole genome shotgun (WGS) entry which is preliminary data.</text>
</comment>
<dbReference type="InterPro" id="IPR036942">
    <property type="entry name" value="Beta-barrel_TonB_sf"/>
</dbReference>
<feature type="domain" description="TonB-dependent receptor-like beta-barrel" evidence="14">
    <location>
        <begin position="272"/>
        <end position="667"/>
    </location>
</feature>
<evidence type="ECO:0000256" key="11">
    <source>
        <dbReference type="PROSITE-ProRule" id="PRU01360"/>
    </source>
</evidence>
<dbReference type="CDD" id="cd01347">
    <property type="entry name" value="ligand_gated_channel"/>
    <property type="match status" value="1"/>
</dbReference>
<organism evidence="16 17">
    <name type="scientific">Oharaeibacter diazotrophicus</name>
    <dbReference type="NCBI Taxonomy" id="1920512"/>
    <lineage>
        <taxon>Bacteria</taxon>
        <taxon>Pseudomonadati</taxon>
        <taxon>Pseudomonadota</taxon>
        <taxon>Alphaproteobacteria</taxon>
        <taxon>Hyphomicrobiales</taxon>
        <taxon>Pleomorphomonadaceae</taxon>
        <taxon>Oharaeibacter</taxon>
    </lineage>
</organism>
<comment type="subcellular location">
    <subcellularLocation>
        <location evidence="1 11">Cell outer membrane</location>
        <topology evidence="1 11">Multi-pass membrane protein</topology>
    </subcellularLocation>
</comment>